<dbReference type="GO" id="GO:0008932">
    <property type="term" value="F:lytic endotransglycosylase activity"/>
    <property type="evidence" value="ECO:0007669"/>
    <property type="project" value="UniProtKB-UniRule"/>
</dbReference>
<reference evidence="6 7" key="1">
    <citation type="submission" date="2019-01" db="EMBL/GenBank/DDBJ databases">
        <authorList>
            <person name="Chen W.-M."/>
        </authorList>
    </citation>
    <scope>NUCLEOTIDE SEQUENCE [LARGE SCALE GENOMIC DNA]</scope>
    <source>
        <strain evidence="6 7">FSY-15</strain>
    </source>
</reference>
<dbReference type="SUPFAM" id="SSF50685">
    <property type="entry name" value="Barwin-like endoglucanases"/>
    <property type="match status" value="1"/>
</dbReference>
<evidence type="ECO:0000256" key="1">
    <source>
        <dbReference type="ARBA" id="ARBA00023239"/>
    </source>
</evidence>
<dbReference type="NCBIfam" id="TIGR00413">
    <property type="entry name" value="rlpA"/>
    <property type="match status" value="1"/>
</dbReference>
<name>A0A437PX03_9BACT</name>
<dbReference type="Proteomes" id="UP000282832">
    <property type="component" value="Unassembled WGS sequence"/>
</dbReference>
<organism evidence="6 7">
    <name type="scientific">Sandaracinomonas limnophila</name>
    <dbReference type="NCBI Taxonomy" id="1862386"/>
    <lineage>
        <taxon>Bacteria</taxon>
        <taxon>Pseudomonadati</taxon>
        <taxon>Bacteroidota</taxon>
        <taxon>Cytophagia</taxon>
        <taxon>Cytophagales</taxon>
        <taxon>Flectobacillaceae</taxon>
        <taxon>Sandaracinomonas</taxon>
    </lineage>
</organism>
<keyword evidence="1 3" id="KW-0456">Lyase</keyword>
<dbReference type="Pfam" id="PF03330">
    <property type="entry name" value="DPBB_1"/>
    <property type="match status" value="1"/>
</dbReference>
<dbReference type="GO" id="GO:0000270">
    <property type="term" value="P:peptidoglycan metabolic process"/>
    <property type="evidence" value="ECO:0007669"/>
    <property type="project" value="UniProtKB-UniRule"/>
</dbReference>
<feature type="domain" description="RlpA-like protein double-psi beta-barrel" evidence="5">
    <location>
        <begin position="45"/>
        <end position="126"/>
    </location>
</feature>
<dbReference type="InterPro" id="IPR036908">
    <property type="entry name" value="RlpA-like_sf"/>
</dbReference>
<dbReference type="EMBL" id="SACY01000001">
    <property type="protein sequence ID" value="RVU26797.1"/>
    <property type="molecule type" value="Genomic_DNA"/>
</dbReference>
<dbReference type="HAMAP" id="MF_02071">
    <property type="entry name" value="RlpA"/>
    <property type="match status" value="1"/>
</dbReference>
<dbReference type="AlphaFoldDB" id="A0A437PX03"/>
<dbReference type="OrthoDB" id="9779128at2"/>
<comment type="caution">
    <text evidence="6">The sequence shown here is derived from an EMBL/GenBank/DDBJ whole genome shotgun (WGS) entry which is preliminary data.</text>
</comment>
<dbReference type="InterPro" id="IPR009009">
    <property type="entry name" value="RlpA-like_DPBB"/>
</dbReference>
<sequence>MKKNFTVYFLSIFPILCLLFALLEPNQVRSQKLGDEDIGIASFYSKSFYHKKTANNESLKKKELTAAHKYLPFNCLIEVTNLKNKRSIIVRINDRGPYRRGRIVDLTEIGAKKLGLKKEGLTRVRIKIVGFEKELMLIPYDHIVMDSPPKFSRKFYQKTKLRFKKKYRLKKRIRHKKYF</sequence>
<comment type="similarity">
    <text evidence="3 4">Belongs to the RlpA family.</text>
</comment>
<dbReference type="InterPro" id="IPR012997">
    <property type="entry name" value="RplA"/>
</dbReference>
<evidence type="ECO:0000313" key="6">
    <source>
        <dbReference type="EMBL" id="RVU26797.1"/>
    </source>
</evidence>
<protein>
    <recommendedName>
        <fullName evidence="3">Probable endolytic peptidoglycan transglycosylase RlpA</fullName>
        <ecNumber evidence="3">4.2.2.-</ecNumber>
    </recommendedName>
</protein>
<keyword evidence="2 3" id="KW-0961">Cell wall biogenesis/degradation</keyword>
<dbReference type="PANTHER" id="PTHR34183:SF1">
    <property type="entry name" value="ENDOLYTIC PEPTIDOGLYCAN TRANSGLYCOSYLASE RLPA"/>
    <property type="match status" value="1"/>
</dbReference>
<dbReference type="EC" id="4.2.2.-" evidence="3"/>
<evidence type="ECO:0000259" key="5">
    <source>
        <dbReference type="Pfam" id="PF03330"/>
    </source>
</evidence>
<dbReference type="PANTHER" id="PTHR34183">
    <property type="entry name" value="ENDOLYTIC PEPTIDOGLYCAN TRANSGLYCOSYLASE RLPA"/>
    <property type="match status" value="1"/>
</dbReference>
<dbReference type="GO" id="GO:0071555">
    <property type="term" value="P:cell wall organization"/>
    <property type="evidence" value="ECO:0007669"/>
    <property type="project" value="UniProtKB-KW"/>
</dbReference>
<dbReference type="CDD" id="cd22268">
    <property type="entry name" value="DPBB_RlpA-like"/>
    <property type="match status" value="1"/>
</dbReference>
<dbReference type="Gene3D" id="2.40.40.10">
    <property type="entry name" value="RlpA-like domain"/>
    <property type="match status" value="1"/>
</dbReference>
<evidence type="ECO:0000256" key="2">
    <source>
        <dbReference type="ARBA" id="ARBA00023316"/>
    </source>
</evidence>
<dbReference type="RefSeq" id="WP_127802348.1">
    <property type="nucleotide sequence ID" value="NZ_SACY01000001.1"/>
</dbReference>
<dbReference type="InterPro" id="IPR034718">
    <property type="entry name" value="RlpA"/>
</dbReference>
<evidence type="ECO:0000256" key="3">
    <source>
        <dbReference type="HAMAP-Rule" id="MF_02071"/>
    </source>
</evidence>
<evidence type="ECO:0000256" key="4">
    <source>
        <dbReference type="RuleBase" id="RU003495"/>
    </source>
</evidence>
<evidence type="ECO:0000313" key="7">
    <source>
        <dbReference type="Proteomes" id="UP000282832"/>
    </source>
</evidence>
<proteinExistence type="inferred from homology"/>
<accession>A0A437PX03</accession>
<comment type="function">
    <text evidence="3">Lytic transglycosylase with a strong preference for naked glycan strands that lack stem peptides.</text>
</comment>
<keyword evidence="7" id="KW-1185">Reference proteome</keyword>
<gene>
    <name evidence="3" type="primary">rlpA</name>
    <name evidence="6" type="ORF">EOJ36_02025</name>
</gene>